<organism evidence="3 4">
    <name type="scientific">Pseudonocardia hierapolitana</name>
    <dbReference type="NCBI Taxonomy" id="1128676"/>
    <lineage>
        <taxon>Bacteria</taxon>
        <taxon>Bacillati</taxon>
        <taxon>Actinomycetota</taxon>
        <taxon>Actinomycetes</taxon>
        <taxon>Pseudonocardiales</taxon>
        <taxon>Pseudonocardiaceae</taxon>
        <taxon>Pseudonocardia</taxon>
    </lineage>
</organism>
<feature type="transmembrane region" description="Helical" evidence="1">
    <location>
        <begin position="184"/>
        <end position="209"/>
    </location>
</feature>
<gene>
    <name evidence="3" type="ORF">FHX44_113163</name>
</gene>
<keyword evidence="1" id="KW-0812">Transmembrane</keyword>
<feature type="transmembrane region" description="Helical" evidence="1">
    <location>
        <begin position="20"/>
        <end position="44"/>
    </location>
</feature>
<feature type="domain" description="DUF4328" evidence="2">
    <location>
        <begin position="78"/>
        <end position="214"/>
    </location>
</feature>
<comment type="caution">
    <text evidence="3">The sequence shown here is derived from an EMBL/GenBank/DDBJ whole genome shotgun (WGS) entry which is preliminary data.</text>
</comment>
<name>A0A561SQX2_9PSEU</name>
<accession>A0A561SQX2</accession>
<dbReference type="EMBL" id="VIWU01000001">
    <property type="protein sequence ID" value="TWF77258.1"/>
    <property type="molecule type" value="Genomic_DNA"/>
</dbReference>
<feature type="transmembrane region" description="Helical" evidence="1">
    <location>
        <begin position="153"/>
        <end position="172"/>
    </location>
</feature>
<keyword evidence="1" id="KW-0472">Membrane</keyword>
<feature type="transmembrane region" description="Helical" evidence="1">
    <location>
        <begin position="117"/>
        <end position="141"/>
    </location>
</feature>
<proteinExistence type="predicted"/>
<dbReference type="InterPro" id="IPR025565">
    <property type="entry name" value="DUF4328"/>
</dbReference>
<dbReference type="Pfam" id="PF14219">
    <property type="entry name" value="DUF4328"/>
    <property type="match status" value="1"/>
</dbReference>
<keyword evidence="1" id="KW-1133">Transmembrane helix</keyword>
<evidence type="ECO:0000313" key="3">
    <source>
        <dbReference type="EMBL" id="TWF77258.1"/>
    </source>
</evidence>
<reference evidence="3 4" key="1">
    <citation type="submission" date="2019-06" db="EMBL/GenBank/DDBJ databases">
        <title>Sequencing the genomes of 1000 actinobacteria strains.</title>
        <authorList>
            <person name="Klenk H.-P."/>
        </authorList>
    </citation>
    <scope>NUCLEOTIDE SEQUENCE [LARGE SCALE GENOMIC DNA]</scope>
    <source>
        <strain evidence="3 4">DSM 45671</strain>
    </source>
</reference>
<sequence>MHPGTTSPSPPIAVRPLGGLATAASILIGISAVAWATTTHIAGWTAYATLARLRGEPVDAIGVQATGIGPIKASVINQGIAVLVALAAAIVFIVWLSRARDNAERLSDRPMRLAKGWAAGAWFVPVANLVLPVIVAVDVWLASAPQGRPSGAGLVGLWWTVAVGTWLLWPVSALARTLVQDDGYYVSAVLGTIQGLLTVVAAALAVAVIQRITRWQTAR</sequence>
<dbReference type="AlphaFoldDB" id="A0A561SQX2"/>
<evidence type="ECO:0000256" key="1">
    <source>
        <dbReference type="SAM" id="Phobius"/>
    </source>
</evidence>
<protein>
    <submittedName>
        <fullName evidence="3">Uncharacterized protein DUF4328</fullName>
    </submittedName>
</protein>
<dbReference type="OrthoDB" id="4174975at2"/>
<dbReference type="RefSeq" id="WP_147256466.1">
    <property type="nucleotide sequence ID" value="NZ_VIWU01000001.1"/>
</dbReference>
<feature type="transmembrane region" description="Helical" evidence="1">
    <location>
        <begin position="80"/>
        <end position="97"/>
    </location>
</feature>
<dbReference type="Proteomes" id="UP000321261">
    <property type="component" value="Unassembled WGS sequence"/>
</dbReference>
<evidence type="ECO:0000313" key="4">
    <source>
        <dbReference type="Proteomes" id="UP000321261"/>
    </source>
</evidence>
<keyword evidence="4" id="KW-1185">Reference proteome</keyword>
<evidence type="ECO:0000259" key="2">
    <source>
        <dbReference type="Pfam" id="PF14219"/>
    </source>
</evidence>